<dbReference type="AlphaFoldDB" id="A0A9P6DSB7"/>
<protein>
    <submittedName>
        <fullName evidence="2">Uncharacterized protein</fullName>
    </submittedName>
</protein>
<comment type="caution">
    <text evidence="2">The sequence shown here is derived from an EMBL/GenBank/DDBJ whole genome shotgun (WGS) entry which is preliminary data.</text>
</comment>
<evidence type="ECO:0000256" key="1">
    <source>
        <dbReference type="SAM" id="MobiDB-lite"/>
    </source>
</evidence>
<organism evidence="2 3">
    <name type="scientific">Hydnum rufescens UP504</name>
    <dbReference type="NCBI Taxonomy" id="1448309"/>
    <lineage>
        <taxon>Eukaryota</taxon>
        <taxon>Fungi</taxon>
        <taxon>Dikarya</taxon>
        <taxon>Basidiomycota</taxon>
        <taxon>Agaricomycotina</taxon>
        <taxon>Agaricomycetes</taxon>
        <taxon>Cantharellales</taxon>
        <taxon>Hydnaceae</taxon>
        <taxon>Hydnum</taxon>
    </lineage>
</organism>
<keyword evidence="3" id="KW-1185">Reference proteome</keyword>
<dbReference type="Proteomes" id="UP000886523">
    <property type="component" value="Unassembled WGS sequence"/>
</dbReference>
<dbReference type="EMBL" id="MU128978">
    <property type="protein sequence ID" value="KAF9513066.1"/>
    <property type="molecule type" value="Genomic_DNA"/>
</dbReference>
<accession>A0A9P6DSB7</accession>
<feature type="region of interest" description="Disordered" evidence="1">
    <location>
        <begin position="1"/>
        <end position="30"/>
    </location>
</feature>
<evidence type="ECO:0000313" key="2">
    <source>
        <dbReference type="EMBL" id="KAF9513066.1"/>
    </source>
</evidence>
<gene>
    <name evidence="2" type="ORF">BS47DRAFT_1485908</name>
</gene>
<sequence length="205" mass="22921">MSPPVPESTSNDTEKCQAPLPNFPRYSGAPLPPGQCYVADALMREEMKRKNSQDLDLAEDPDINNLDWNHRSTCPKQSRSSDVWDHDILGPLSRIFTTQSHLSRLDNTFSIPAIECYLSTLADKTMPNTPDKSLISLLSACFLPLLFHQFSSSTPSRIAMRGKKGRRRLMAPEATGNLRYLGTRSDRENIGTSVKSGRPSRPLYP</sequence>
<name>A0A9P6DSB7_9AGAM</name>
<reference evidence="2" key="1">
    <citation type="journal article" date="2020" name="Nat. Commun.">
        <title>Large-scale genome sequencing of mycorrhizal fungi provides insights into the early evolution of symbiotic traits.</title>
        <authorList>
            <person name="Miyauchi S."/>
            <person name="Kiss E."/>
            <person name="Kuo A."/>
            <person name="Drula E."/>
            <person name="Kohler A."/>
            <person name="Sanchez-Garcia M."/>
            <person name="Morin E."/>
            <person name="Andreopoulos B."/>
            <person name="Barry K.W."/>
            <person name="Bonito G."/>
            <person name="Buee M."/>
            <person name="Carver A."/>
            <person name="Chen C."/>
            <person name="Cichocki N."/>
            <person name="Clum A."/>
            <person name="Culley D."/>
            <person name="Crous P.W."/>
            <person name="Fauchery L."/>
            <person name="Girlanda M."/>
            <person name="Hayes R.D."/>
            <person name="Keri Z."/>
            <person name="LaButti K."/>
            <person name="Lipzen A."/>
            <person name="Lombard V."/>
            <person name="Magnuson J."/>
            <person name="Maillard F."/>
            <person name="Murat C."/>
            <person name="Nolan M."/>
            <person name="Ohm R.A."/>
            <person name="Pangilinan J."/>
            <person name="Pereira M.F."/>
            <person name="Perotto S."/>
            <person name="Peter M."/>
            <person name="Pfister S."/>
            <person name="Riley R."/>
            <person name="Sitrit Y."/>
            <person name="Stielow J.B."/>
            <person name="Szollosi G."/>
            <person name="Zifcakova L."/>
            <person name="Stursova M."/>
            <person name="Spatafora J.W."/>
            <person name="Tedersoo L."/>
            <person name="Vaario L.M."/>
            <person name="Yamada A."/>
            <person name="Yan M."/>
            <person name="Wang P."/>
            <person name="Xu J."/>
            <person name="Bruns T."/>
            <person name="Baldrian P."/>
            <person name="Vilgalys R."/>
            <person name="Dunand C."/>
            <person name="Henrissat B."/>
            <person name="Grigoriev I.V."/>
            <person name="Hibbett D."/>
            <person name="Nagy L.G."/>
            <person name="Martin F.M."/>
        </authorList>
    </citation>
    <scope>NUCLEOTIDE SEQUENCE</scope>
    <source>
        <strain evidence="2">UP504</strain>
    </source>
</reference>
<evidence type="ECO:0000313" key="3">
    <source>
        <dbReference type="Proteomes" id="UP000886523"/>
    </source>
</evidence>
<proteinExistence type="predicted"/>